<dbReference type="OrthoDB" id="580775at2"/>
<protein>
    <submittedName>
        <fullName evidence="1">Uncharacterized protein</fullName>
    </submittedName>
</protein>
<gene>
    <name evidence="1" type="ordered locus">P700755_001973</name>
</gene>
<organism evidence="1 2">
    <name type="scientific">Psychroflexus torquis (strain ATCC 700755 / CIP 106069 / ACAM 623)</name>
    <dbReference type="NCBI Taxonomy" id="313595"/>
    <lineage>
        <taxon>Bacteria</taxon>
        <taxon>Pseudomonadati</taxon>
        <taxon>Bacteroidota</taxon>
        <taxon>Flavobacteriia</taxon>
        <taxon>Flavobacteriales</taxon>
        <taxon>Flavobacteriaceae</taxon>
        <taxon>Psychroflexus</taxon>
    </lineage>
</organism>
<name>K4ITG1_PSYTT</name>
<reference evidence="1" key="1">
    <citation type="submission" date="2006-03" db="EMBL/GenBank/DDBJ databases">
        <authorList>
            <person name="Bowman J."/>
            <person name="Ferriera S."/>
            <person name="Johnson J."/>
            <person name="Kravitz S."/>
            <person name="Halpern A."/>
            <person name="Remington K."/>
            <person name="Beeson K."/>
            <person name="Tran B."/>
            <person name="Rogers Y.-H."/>
            <person name="Friedman R."/>
            <person name="Venter J.C."/>
        </authorList>
    </citation>
    <scope>NUCLEOTIDE SEQUENCE [LARGE SCALE GENOMIC DNA]</scope>
    <source>
        <strain evidence="1">ATCC 700755</strain>
    </source>
</reference>
<dbReference type="KEGG" id="ptq:P700755_001973"/>
<accession>K4ITG1</accession>
<keyword evidence="2" id="KW-1185">Reference proteome</keyword>
<evidence type="ECO:0000313" key="2">
    <source>
        <dbReference type="Proteomes" id="UP000008514"/>
    </source>
</evidence>
<evidence type="ECO:0000313" key="1">
    <source>
        <dbReference type="EMBL" id="AFU68770.1"/>
    </source>
</evidence>
<dbReference type="RefSeq" id="WP_015024356.1">
    <property type="nucleotide sequence ID" value="NC_018721.1"/>
</dbReference>
<reference evidence="1" key="2">
    <citation type="submission" date="2012-09" db="EMBL/GenBank/DDBJ databases">
        <title>The complete sequence of Psychroflexus torquis an extreme psychrophile from sea-ice that is stimulated by light.</title>
        <authorList>
            <person name="Feng S."/>
            <person name="Powell S.M."/>
            <person name="Bowman J.P."/>
        </authorList>
    </citation>
    <scope>NUCLEOTIDE SEQUENCE [LARGE SCALE GENOMIC DNA]</scope>
    <source>
        <strain evidence="1">ATCC 700755</strain>
    </source>
</reference>
<dbReference type="STRING" id="313595.P700755_001973"/>
<dbReference type="AlphaFoldDB" id="K4ITG1"/>
<dbReference type="EMBL" id="CP003879">
    <property type="protein sequence ID" value="AFU68770.1"/>
    <property type="molecule type" value="Genomic_DNA"/>
</dbReference>
<sequence length="64" mass="7808">MNRFKKLLSLKGLLIQKAEKEQESILNSYLDYIHSKRMETFNYHLEHIITDPFSIKKYQVSFWD</sequence>
<dbReference type="HOGENOM" id="CLU_2864627_0_0_10"/>
<proteinExistence type="predicted"/>
<dbReference type="Proteomes" id="UP000008514">
    <property type="component" value="Chromosome"/>
</dbReference>